<comment type="caution">
    <text evidence="2">The sequence shown here is derived from an EMBL/GenBank/DDBJ whole genome shotgun (WGS) entry which is preliminary data.</text>
</comment>
<keyword evidence="3" id="KW-1185">Reference proteome</keyword>
<dbReference type="InterPro" id="IPR013978">
    <property type="entry name" value="MEKHLA"/>
</dbReference>
<evidence type="ECO:0000259" key="1">
    <source>
        <dbReference type="Pfam" id="PF08670"/>
    </source>
</evidence>
<organism evidence="2 3">
    <name type="scientific">Rhizobium helianthi</name>
    <dbReference type="NCBI Taxonomy" id="1132695"/>
    <lineage>
        <taxon>Bacteria</taxon>
        <taxon>Pseudomonadati</taxon>
        <taxon>Pseudomonadota</taxon>
        <taxon>Alphaproteobacteria</taxon>
        <taxon>Hyphomicrobiales</taxon>
        <taxon>Rhizobiaceae</taxon>
        <taxon>Rhizobium/Agrobacterium group</taxon>
        <taxon>Rhizobium</taxon>
    </lineage>
</organism>
<gene>
    <name evidence="2" type="ORF">ACFSE1_05140</name>
</gene>
<accession>A0ABW4M2R1</accession>
<dbReference type="RefSeq" id="WP_377397347.1">
    <property type="nucleotide sequence ID" value="NZ_JBHUEQ010000006.1"/>
</dbReference>
<dbReference type="SUPFAM" id="SSF55785">
    <property type="entry name" value="PYP-like sensor domain (PAS domain)"/>
    <property type="match status" value="1"/>
</dbReference>
<dbReference type="Gene3D" id="3.30.450.20">
    <property type="entry name" value="PAS domain"/>
    <property type="match status" value="1"/>
</dbReference>
<sequence length="152" mass="17249">MVYGVGGNLNTPAFFNLLVGSYHRLIGKRLIDDGQGAEWLYGEAPFVVLAHNTEPDPTFVYANMTAQRLFGYNWSEFITLPSRLSAEMAERAERQHLLDAVSQRGFITNYRGLRVTKTGQRFWMEDGAVWQLQDESGQIHGQAAAFSRWTFV</sequence>
<dbReference type="EMBL" id="JBHUEQ010000006">
    <property type="protein sequence ID" value="MFD1744841.1"/>
    <property type="molecule type" value="Genomic_DNA"/>
</dbReference>
<dbReference type="Proteomes" id="UP001597322">
    <property type="component" value="Unassembled WGS sequence"/>
</dbReference>
<evidence type="ECO:0000313" key="3">
    <source>
        <dbReference type="Proteomes" id="UP001597322"/>
    </source>
</evidence>
<dbReference type="InterPro" id="IPR035965">
    <property type="entry name" value="PAS-like_dom_sf"/>
</dbReference>
<dbReference type="Pfam" id="PF08670">
    <property type="entry name" value="MEKHLA"/>
    <property type="match status" value="1"/>
</dbReference>
<evidence type="ECO:0000313" key="2">
    <source>
        <dbReference type="EMBL" id="MFD1744841.1"/>
    </source>
</evidence>
<protein>
    <submittedName>
        <fullName evidence="2">MEKHLA domain-containing protein</fullName>
    </submittedName>
</protein>
<name>A0ABW4M2R1_9HYPH</name>
<feature type="domain" description="MEKHLA" evidence="1">
    <location>
        <begin position="14"/>
        <end position="151"/>
    </location>
</feature>
<reference evidence="3" key="1">
    <citation type="journal article" date="2019" name="Int. J. Syst. Evol. Microbiol.">
        <title>The Global Catalogue of Microorganisms (GCM) 10K type strain sequencing project: providing services to taxonomists for standard genome sequencing and annotation.</title>
        <authorList>
            <consortium name="The Broad Institute Genomics Platform"/>
            <consortium name="The Broad Institute Genome Sequencing Center for Infectious Disease"/>
            <person name="Wu L."/>
            <person name="Ma J."/>
        </authorList>
    </citation>
    <scope>NUCLEOTIDE SEQUENCE [LARGE SCALE GENOMIC DNA]</scope>
    <source>
        <strain evidence="3">CG52</strain>
    </source>
</reference>
<proteinExistence type="predicted"/>